<dbReference type="Pfam" id="PF02230">
    <property type="entry name" value="Abhydrolase_2"/>
    <property type="match status" value="1"/>
</dbReference>
<protein>
    <recommendedName>
        <fullName evidence="2">Phospholipase/carboxylesterase/thioesterase domain-containing protein</fullName>
    </recommendedName>
</protein>
<evidence type="ECO:0000256" key="1">
    <source>
        <dbReference type="ARBA" id="ARBA00022729"/>
    </source>
</evidence>
<dbReference type="InterPro" id="IPR003140">
    <property type="entry name" value="PLipase/COase/thioEstase"/>
</dbReference>
<dbReference type="InterPro" id="IPR029058">
    <property type="entry name" value="AB_hydrolase_fold"/>
</dbReference>
<dbReference type="Proteomes" id="UP000266677">
    <property type="component" value="Unassembled WGS sequence"/>
</dbReference>
<dbReference type="GO" id="GO:0016787">
    <property type="term" value="F:hydrolase activity"/>
    <property type="evidence" value="ECO:0007669"/>
    <property type="project" value="InterPro"/>
</dbReference>
<dbReference type="RefSeq" id="WP_120043080.1">
    <property type="nucleotide sequence ID" value="NZ_QZFU01000028.1"/>
</dbReference>
<keyword evidence="1" id="KW-0732">Signal</keyword>
<reference evidence="3 4" key="1">
    <citation type="submission" date="2018-09" db="EMBL/GenBank/DDBJ databases">
        <title>YIM PH21274 draft genome.</title>
        <authorList>
            <person name="Miao C."/>
        </authorList>
    </citation>
    <scope>NUCLEOTIDE SEQUENCE [LARGE SCALE GENOMIC DNA]</scope>
    <source>
        <strain evidence="3 4">YIM PH 21724</strain>
    </source>
</reference>
<gene>
    <name evidence="3" type="ORF">D5S18_22565</name>
</gene>
<dbReference type="EMBL" id="QZFU01000028">
    <property type="protein sequence ID" value="RJO72554.1"/>
    <property type="molecule type" value="Genomic_DNA"/>
</dbReference>
<dbReference type="PANTHER" id="PTHR43037">
    <property type="entry name" value="UNNAMED PRODUCT-RELATED"/>
    <property type="match status" value="1"/>
</dbReference>
<evidence type="ECO:0000259" key="2">
    <source>
        <dbReference type="Pfam" id="PF02230"/>
    </source>
</evidence>
<proteinExistence type="predicted"/>
<sequence length="291" mass="31106">MDPVVVRGSLGCGAERRTYTVVRSRWVAEAAPLVLVLHGFRDTADSIRRYSGGSFDALTTAGAMVVYPNGVAREWNSARRAVMLSRRVKRVDDVGFLRELIRHLVSELAVDVGRVFVVGFSLGGQMAIRLVCDAPGLVAGAALISSTLPAPGNRAFNESRSAGVPILAFHGTADPLAPWGGGTVGFRCSPTQRRVLFGKGPHLSAPDTLRWFAVRNGIESPPTFAWIRTARGWVGRTDYREEGCAPVTGYTIVGGRHEIPGPRPRLLRPDATVGGGLVAASVVSDYFGLGK</sequence>
<comment type="caution">
    <text evidence="3">The sequence shown here is derived from an EMBL/GenBank/DDBJ whole genome shotgun (WGS) entry which is preliminary data.</text>
</comment>
<dbReference type="PANTHER" id="PTHR43037:SF1">
    <property type="entry name" value="BLL1128 PROTEIN"/>
    <property type="match status" value="1"/>
</dbReference>
<accession>A0A3A4JSD3</accession>
<name>A0A3A4JSD3_9NOCA</name>
<feature type="domain" description="Phospholipase/carboxylesterase/thioesterase" evidence="2">
    <location>
        <begin position="95"/>
        <end position="179"/>
    </location>
</feature>
<dbReference type="AlphaFoldDB" id="A0A3A4JSD3"/>
<keyword evidence="4" id="KW-1185">Reference proteome</keyword>
<dbReference type="SUPFAM" id="SSF53474">
    <property type="entry name" value="alpha/beta-Hydrolases"/>
    <property type="match status" value="1"/>
</dbReference>
<dbReference type="Gene3D" id="3.40.50.1820">
    <property type="entry name" value="alpha/beta hydrolase"/>
    <property type="match status" value="1"/>
</dbReference>
<evidence type="ECO:0000313" key="4">
    <source>
        <dbReference type="Proteomes" id="UP000266677"/>
    </source>
</evidence>
<organism evidence="3 4">
    <name type="scientific">Nocardia panacis</name>
    <dbReference type="NCBI Taxonomy" id="2340916"/>
    <lineage>
        <taxon>Bacteria</taxon>
        <taxon>Bacillati</taxon>
        <taxon>Actinomycetota</taxon>
        <taxon>Actinomycetes</taxon>
        <taxon>Mycobacteriales</taxon>
        <taxon>Nocardiaceae</taxon>
        <taxon>Nocardia</taxon>
    </lineage>
</organism>
<evidence type="ECO:0000313" key="3">
    <source>
        <dbReference type="EMBL" id="RJO72554.1"/>
    </source>
</evidence>
<dbReference type="InterPro" id="IPR050955">
    <property type="entry name" value="Plant_Biomass_Hydrol_Est"/>
</dbReference>